<dbReference type="OMA" id="RERTWTG"/>
<gene>
    <name evidence="5" type="ORF">VCUG_00822</name>
</gene>
<reference evidence="6" key="1">
    <citation type="submission" date="2011-03" db="EMBL/GenBank/DDBJ databases">
        <title>The genome sequence of Vavraia culicis strain floridensis.</title>
        <authorList>
            <consortium name="The Broad Institute Genome Sequencing Platform"/>
            <person name="Cuomo C."/>
            <person name="Becnel J."/>
            <person name="Sanscrainte N."/>
            <person name="Young S.K."/>
            <person name="Zeng Q."/>
            <person name="Gargeya S."/>
            <person name="Fitzgerald M."/>
            <person name="Haas B."/>
            <person name="Abouelleil A."/>
            <person name="Alvarado L."/>
            <person name="Arachchi H.M."/>
            <person name="Berlin A."/>
            <person name="Chapman S.B."/>
            <person name="Gearin G."/>
            <person name="Goldberg J."/>
            <person name="Griggs A."/>
            <person name="Gujja S."/>
            <person name="Hansen M."/>
            <person name="Heiman D."/>
            <person name="Howarth C."/>
            <person name="Larimer J."/>
            <person name="Lui A."/>
            <person name="MacDonald P.J.P."/>
            <person name="McCowen C."/>
            <person name="Montmayeur A."/>
            <person name="Murphy C."/>
            <person name="Neiman D."/>
            <person name="Pearson M."/>
            <person name="Priest M."/>
            <person name="Roberts A."/>
            <person name="Saif S."/>
            <person name="Shea T."/>
            <person name="Sisk P."/>
            <person name="Stolte C."/>
            <person name="Sykes S."/>
            <person name="Wortman J."/>
            <person name="Nusbaum C."/>
            <person name="Birren B."/>
        </authorList>
    </citation>
    <scope>NUCLEOTIDE SEQUENCE [LARGE SCALE GENOMIC DNA]</scope>
    <source>
        <strain evidence="6">floridensis</strain>
    </source>
</reference>
<dbReference type="InterPro" id="IPR000795">
    <property type="entry name" value="T_Tr_GTP-bd_dom"/>
</dbReference>
<evidence type="ECO:0008006" key="7">
    <source>
        <dbReference type="Google" id="ProtNLM"/>
    </source>
</evidence>
<feature type="region of interest" description="Disordered" evidence="2">
    <location>
        <begin position="1"/>
        <end position="50"/>
    </location>
</feature>
<dbReference type="Proteomes" id="UP000011081">
    <property type="component" value="Unassembled WGS sequence"/>
</dbReference>
<dbReference type="GO" id="GO:0005525">
    <property type="term" value="F:GTP binding"/>
    <property type="evidence" value="ECO:0007669"/>
    <property type="project" value="InterPro"/>
</dbReference>
<evidence type="ECO:0000259" key="4">
    <source>
        <dbReference type="SMART" id="SM01362"/>
    </source>
</evidence>
<dbReference type="GeneID" id="19878705"/>
<evidence type="ECO:0000313" key="5">
    <source>
        <dbReference type="EMBL" id="ELA47740.1"/>
    </source>
</evidence>
<dbReference type="STRING" id="948595.L2GXA8"/>
<feature type="domain" description="AARP2CN" evidence="3">
    <location>
        <begin position="206"/>
        <end position="280"/>
    </location>
</feature>
<dbReference type="FunCoup" id="L2GXA8">
    <property type="interactions" value="333"/>
</dbReference>
<feature type="compositionally biased region" description="Basic and acidic residues" evidence="2">
    <location>
        <begin position="19"/>
        <end position="28"/>
    </location>
</feature>
<dbReference type="Gene3D" id="3.40.50.300">
    <property type="entry name" value="P-loop containing nucleotide triphosphate hydrolases"/>
    <property type="match status" value="1"/>
</dbReference>
<evidence type="ECO:0000313" key="6">
    <source>
        <dbReference type="Proteomes" id="UP000011081"/>
    </source>
</evidence>
<dbReference type="InterPro" id="IPR007034">
    <property type="entry name" value="BMS1_TSR1_C"/>
</dbReference>
<dbReference type="Pfam" id="PF04950">
    <property type="entry name" value="RIBIOP_C"/>
    <property type="match status" value="1"/>
</dbReference>
<feature type="compositionally biased region" description="Acidic residues" evidence="2">
    <location>
        <begin position="339"/>
        <end position="351"/>
    </location>
</feature>
<dbReference type="Pfam" id="PF00009">
    <property type="entry name" value="GTP_EFTU"/>
    <property type="match status" value="1"/>
</dbReference>
<dbReference type="OrthoDB" id="10260897at2759"/>
<name>L2GXA8_VAVCU</name>
<dbReference type="Pfam" id="PF08142">
    <property type="entry name" value="AARP2CN"/>
    <property type="match status" value="1"/>
</dbReference>
<feature type="region of interest" description="Disordered" evidence="2">
    <location>
        <begin position="334"/>
        <end position="362"/>
    </location>
</feature>
<dbReference type="InterPro" id="IPR039761">
    <property type="entry name" value="Bms1/Tsr1"/>
</dbReference>
<dbReference type="GO" id="GO:0000462">
    <property type="term" value="P:maturation of SSU-rRNA from tricistronic rRNA transcript (SSU-rRNA, 5.8S rRNA, LSU-rRNA)"/>
    <property type="evidence" value="ECO:0007669"/>
    <property type="project" value="TreeGrafter"/>
</dbReference>
<dbReference type="VEuPathDB" id="MicrosporidiaDB:VCUG_00822"/>
<dbReference type="GO" id="GO:0005634">
    <property type="term" value="C:nucleus"/>
    <property type="evidence" value="ECO:0007669"/>
    <property type="project" value="InterPro"/>
</dbReference>
<dbReference type="AlphaFoldDB" id="L2GXA8"/>
<evidence type="ECO:0000259" key="3">
    <source>
        <dbReference type="SMART" id="SM00785"/>
    </source>
</evidence>
<dbReference type="PANTHER" id="PTHR12858">
    <property type="entry name" value="RIBOSOME BIOGENESIS PROTEIN"/>
    <property type="match status" value="1"/>
</dbReference>
<keyword evidence="1" id="KW-0175">Coiled coil</keyword>
<dbReference type="SUPFAM" id="SSF52540">
    <property type="entry name" value="P-loop containing nucleoside triphosphate hydrolases"/>
    <property type="match status" value="1"/>
</dbReference>
<feature type="compositionally biased region" description="Basic residues" evidence="2">
    <location>
        <begin position="1"/>
        <end position="18"/>
    </location>
</feature>
<dbReference type="PANTHER" id="PTHR12858:SF2">
    <property type="entry name" value="RIBOSOME BIOGENESIS PROTEIN BMS1 HOMOLOG"/>
    <property type="match status" value="1"/>
</dbReference>
<proteinExistence type="predicted"/>
<dbReference type="InParanoid" id="L2GXA8"/>
<accession>L2GXA8</accession>
<organism evidence="5 6">
    <name type="scientific">Vavraia culicis (isolate floridensis)</name>
    <name type="common">Microsporidian parasite</name>
    <dbReference type="NCBI Taxonomy" id="948595"/>
    <lineage>
        <taxon>Eukaryota</taxon>
        <taxon>Fungi</taxon>
        <taxon>Fungi incertae sedis</taxon>
        <taxon>Microsporidia</taxon>
        <taxon>Pleistophoridae</taxon>
        <taxon>Vavraia</taxon>
    </lineage>
</organism>
<dbReference type="EMBL" id="GL877413">
    <property type="protein sequence ID" value="ELA47740.1"/>
    <property type="molecule type" value="Genomic_DNA"/>
</dbReference>
<dbReference type="GO" id="GO:0000479">
    <property type="term" value="P:endonucleolytic cleavage of tricistronic rRNA transcript (SSU-rRNA, 5.8S rRNA, LSU-rRNA)"/>
    <property type="evidence" value="ECO:0007669"/>
    <property type="project" value="TreeGrafter"/>
</dbReference>
<dbReference type="InterPro" id="IPR012948">
    <property type="entry name" value="AARP2CN"/>
</dbReference>
<feature type="domain" description="Ribosome biogenesis protein BMS1/TSR1 C-terminal" evidence="4">
    <location>
        <begin position="390"/>
        <end position="682"/>
    </location>
</feature>
<feature type="coiled-coil region" evidence="1">
    <location>
        <begin position="780"/>
        <end position="818"/>
    </location>
</feature>
<protein>
    <recommendedName>
        <fullName evidence="7">Ribosome biogenesis protein BMS1/TSR1 C-terminal domain-containing protein</fullName>
    </recommendedName>
</protein>
<feature type="region of interest" description="Disordered" evidence="2">
    <location>
        <begin position="409"/>
        <end position="429"/>
    </location>
</feature>
<dbReference type="GO" id="GO:0003924">
    <property type="term" value="F:GTPase activity"/>
    <property type="evidence" value="ECO:0007669"/>
    <property type="project" value="InterPro"/>
</dbReference>
<dbReference type="GO" id="GO:0030686">
    <property type="term" value="C:90S preribosome"/>
    <property type="evidence" value="ECO:0007669"/>
    <property type="project" value="TreeGrafter"/>
</dbReference>
<dbReference type="SMART" id="SM01362">
    <property type="entry name" value="DUF663"/>
    <property type="match status" value="1"/>
</dbReference>
<feature type="compositionally biased region" description="Basic and acidic residues" evidence="2">
    <location>
        <begin position="353"/>
        <end position="362"/>
    </location>
</feature>
<dbReference type="SMART" id="SM00785">
    <property type="entry name" value="AARP2CN"/>
    <property type="match status" value="1"/>
</dbReference>
<evidence type="ECO:0000256" key="2">
    <source>
        <dbReference type="SAM" id="MobiDB-lite"/>
    </source>
</evidence>
<dbReference type="HOGENOM" id="CLU_299007_0_0_1"/>
<evidence type="ECO:0000256" key="1">
    <source>
        <dbReference type="SAM" id="Coils"/>
    </source>
</evidence>
<dbReference type="GO" id="GO:0034511">
    <property type="term" value="F:U3 snoRNA binding"/>
    <property type="evidence" value="ECO:0007669"/>
    <property type="project" value="TreeGrafter"/>
</dbReference>
<dbReference type="RefSeq" id="XP_008073842.1">
    <property type="nucleotide sequence ID" value="XM_008075651.1"/>
</dbReference>
<keyword evidence="6" id="KW-1185">Reference proteome</keyword>
<dbReference type="InterPro" id="IPR027417">
    <property type="entry name" value="P-loop_NTPase"/>
</dbReference>
<sequence length="829" mass="94393">MSTKKKNSKTKQKIKSTKRSSDPVKKDSALLNGPLPKQNNSKNTVERHNRTDNVVLDLNEQVIQNMKYKDAAPSIITLIGPSVLCTNLLRSITTILYKKSKNVDGPVTLRTSKTRRATFIKVENDIMEMVDAAKISDLAILVVDGDKGVQREQIEFITLLSAFGMPRMLVHVTVDDKSGVNINKIVKDIKKVVWREIAPGIKVITNVKILVNCIAVFKNRPLSFKCSNSYIVADYVRKEENGMRLRGYVRGKRMLRNANFYVPGVGNVQVGDITRIKDPCEIQNDEKVLERRKVFMYAPRALGDEEVAEEEVVELSESEEFVLYEGQKFECEGVSAEDSAGDGQDEGEQETFQDSKDEHTLEKEQGAVNSVAHENGKAAAGPQKCNHVDETELSFESLRQKALQKLKESYEVRADHSSETENETERKENMADSVGHIKNARNSSNIFVPGDYVEVFMNSTFDYKTDGIVIISSATYTNATINTASFTNAKYFPHFVKSDDPIIASVGWQRFITFPSFFKRSNDMNIYLKSSSDNCYFSYFGQMESKGNGVVLVRQVNEGRAKNRDNNFFYNFRIVGMGRVQSTKMVNMHATSSEEISNDHFIHKKLKLIGKPYAIKGNTAFVRDMFNTNLEVNKFLYAGVKTTSNIRGVIKKALDRNGSFRASFEGEIAKNDAVILNTFVKISINELFYTVDEKLKEVQRLRLRREIVGGAGHGKNDRRSKSNDWRREDGEDKVVKRGIKIPEHIISRLPLDRRLCYTDVVEDEVGSVLSPFEFDDIALKNEVKMKRKLMEREAQKEKEQNERTLRDVEKEKLRIKKEGIIKHRIKYRK</sequence>